<dbReference type="Gene3D" id="2.30.30.1020">
    <property type="entry name" value="CCR4-NOT complex subunit 2/3/5, C-terminal domain"/>
    <property type="match status" value="1"/>
</dbReference>
<dbReference type="GO" id="GO:0005634">
    <property type="term" value="C:nucleus"/>
    <property type="evidence" value="ECO:0007669"/>
    <property type="project" value="UniProtKB-SubCell"/>
</dbReference>
<evidence type="ECO:0000256" key="4">
    <source>
        <dbReference type="ARBA" id="ARBA00022490"/>
    </source>
</evidence>
<comment type="subcellular location">
    <subcellularLocation>
        <location evidence="2 10">Cytoplasm</location>
    </subcellularLocation>
    <subcellularLocation>
        <location evidence="1 10">Nucleus</location>
    </subcellularLocation>
</comment>
<keyword evidence="4 10" id="KW-0963">Cytoplasm</keyword>
<organism evidence="15 16">
    <name type="scientific">Chondrus crispus</name>
    <name type="common">Carrageen Irish moss</name>
    <name type="synonym">Polymorpha crispa</name>
    <dbReference type="NCBI Taxonomy" id="2769"/>
    <lineage>
        <taxon>Eukaryota</taxon>
        <taxon>Rhodophyta</taxon>
        <taxon>Florideophyceae</taxon>
        <taxon>Rhodymeniophycidae</taxon>
        <taxon>Gigartinales</taxon>
        <taxon>Gigartinaceae</taxon>
        <taxon>Chondrus</taxon>
    </lineage>
</organism>
<dbReference type="InterPro" id="IPR007207">
    <property type="entry name" value="Not_N"/>
</dbReference>
<keyword evidence="16" id="KW-1185">Reference proteome</keyword>
<dbReference type="RefSeq" id="XP_005710407.1">
    <property type="nucleotide sequence ID" value="XM_005710350.1"/>
</dbReference>
<dbReference type="PhylomeDB" id="R7QQT9"/>
<evidence type="ECO:0000313" key="15">
    <source>
        <dbReference type="EMBL" id="CDF40113.1"/>
    </source>
</evidence>
<sequence length="634" mass="69694">MASRKLQGEIDRVLKRVDEGVGVFEQIWDKVYSATTTAQKEKYEGDLKKEIKKLQRLRDQIKTWQGDSSIKDKSKLDSNRKLIEEKMEKFKICEKETKTKAFSKEGLAQDRTDPQQKAKAAVGNWVKDAISALQEQSDEMEAEIETLNSGKRKKRSEENPRVSDLKEHISKHEFHVGMLERVLRAVYNDGITPEETEDLKESVEYYIDSNQDPDFYEDDEMYDLLNLDSVPALSAANSKKSSKHGDRDDDTSSTSNGANSSRDKKGPSSPRNGKNGRGTSSASHAASKSSATASAAGSRAMSPKTTRGSDRSPPSSATHSPRSSSGVASALDATGKNPPLLSSVVKGATAVQSGANSKTTLPAADPVVVDSRHVSGQTQLPDVVVRQGPVIDGTEIAPNPETDGASAMAHAADDPQHLEGVRGSAVGPKARIIQRDGHANTRQAKLAAMDPTLAEVEGAMSFMPETPTEASKQSLSTAAPKQNPSTRNLGNGTAAPAAAAPQNPVATPPSFPSVPAPVFDSREVFERFKPDTLFFIFYYQQGTYQQYLAARELKRQGWRFHKKYLTWFQRHDEPKMSTDEYETGTFIYFDYANVVVQGKGSGWCQRIKSEFVFEYRFLEDELKETDDDVGTSFT</sequence>
<keyword evidence="5 10" id="KW-0678">Repressor</keyword>
<feature type="domain" description="NOT2/NOT3/NOT5 C-terminal" evidence="14">
    <location>
        <begin position="499"/>
        <end position="618"/>
    </location>
</feature>
<dbReference type="Pfam" id="PF04153">
    <property type="entry name" value="NOT2_3_5_C"/>
    <property type="match status" value="1"/>
</dbReference>
<evidence type="ECO:0000256" key="1">
    <source>
        <dbReference type="ARBA" id="ARBA00004123"/>
    </source>
</evidence>
<feature type="coiled-coil region" evidence="11">
    <location>
        <begin position="40"/>
        <end position="67"/>
    </location>
</feature>
<comment type="similarity">
    <text evidence="3 10">Belongs to the CNOT2/3/5 family.</text>
</comment>
<evidence type="ECO:0000256" key="11">
    <source>
        <dbReference type="SAM" id="Coils"/>
    </source>
</evidence>
<evidence type="ECO:0000259" key="14">
    <source>
        <dbReference type="Pfam" id="PF04153"/>
    </source>
</evidence>
<keyword evidence="7 10" id="KW-0805">Transcription regulation</keyword>
<feature type="compositionally biased region" description="Low complexity" evidence="12">
    <location>
        <begin position="312"/>
        <end position="325"/>
    </location>
</feature>
<evidence type="ECO:0000313" key="16">
    <source>
        <dbReference type="Proteomes" id="UP000012073"/>
    </source>
</evidence>
<name>R7QQT9_CHOCR</name>
<evidence type="ECO:0000256" key="2">
    <source>
        <dbReference type="ARBA" id="ARBA00004496"/>
    </source>
</evidence>
<dbReference type="STRING" id="2769.R7QQT9"/>
<evidence type="ECO:0000256" key="3">
    <source>
        <dbReference type="ARBA" id="ARBA00007682"/>
    </source>
</evidence>
<evidence type="ECO:0000256" key="7">
    <source>
        <dbReference type="ARBA" id="ARBA00023015"/>
    </source>
</evidence>
<dbReference type="InterPro" id="IPR038635">
    <property type="entry name" value="CCR4-NOT_su2/3/5_C_sf"/>
</dbReference>
<dbReference type="PIRSF" id="PIRSF005290">
    <property type="entry name" value="NOT_su_3_5"/>
    <property type="match status" value="1"/>
</dbReference>
<dbReference type="InterPro" id="IPR040168">
    <property type="entry name" value="Not2/3/5"/>
</dbReference>
<dbReference type="PANTHER" id="PTHR23326">
    <property type="entry name" value="CCR4 NOT-RELATED"/>
    <property type="match status" value="1"/>
</dbReference>
<dbReference type="GO" id="GO:0000932">
    <property type="term" value="C:P-body"/>
    <property type="evidence" value="ECO:0007669"/>
    <property type="project" value="UniProtKB-UniRule"/>
</dbReference>
<feature type="region of interest" description="Disordered" evidence="12">
    <location>
        <begin position="145"/>
        <end position="170"/>
    </location>
</feature>
<evidence type="ECO:0000259" key="13">
    <source>
        <dbReference type="Pfam" id="PF04065"/>
    </source>
</evidence>
<dbReference type="InterPro" id="IPR007282">
    <property type="entry name" value="NOT2/3/5_C"/>
</dbReference>
<dbReference type="Gramene" id="CDF40113">
    <property type="protein sequence ID" value="CDF40113"/>
    <property type="gene ID" value="CHC_T00006986001"/>
</dbReference>
<feature type="region of interest" description="Disordered" evidence="12">
    <location>
        <begin position="465"/>
        <end position="509"/>
    </location>
</feature>
<protein>
    <recommendedName>
        <fullName evidence="17">CCR4-NOT transcription complex subunit 3</fullName>
    </recommendedName>
</protein>
<evidence type="ECO:0000256" key="8">
    <source>
        <dbReference type="ARBA" id="ARBA00023163"/>
    </source>
</evidence>
<dbReference type="InterPro" id="IPR012270">
    <property type="entry name" value="CCR4-NOT_su3/5"/>
</dbReference>
<keyword evidence="11" id="KW-0175">Coiled coil</keyword>
<evidence type="ECO:0000256" key="6">
    <source>
        <dbReference type="ARBA" id="ARBA00022553"/>
    </source>
</evidence>
<feature type="region of interest" description="Disordered" evidence="12">
    <location>
        <begin position="235"/>
        <end position="338"/>
    </location>
</feature>
<dbReference type="EMBL" id="HG002126">
    <property type="protein sequence ID" value="CDF40113.1"/>
    <property type="molecule type" value="Genomic_DNA"/>
</dbReference>
<dbReference type="GeneID" id="17318122"/>
<dbReference type="OrthoDB" id="293823at2759"/>
<proteinExistence type="inferred from homology"/>
<feature type="compositionally biased region" description="Basic and acidic residues" evidence="12">
    <location>
        <begin position="155"/>
        <end position="170"/>
    </location>
</feature>
<evidence type="ECO:0000256" key="9">
    <source>
        <dbReference type="ARBA" id="ARBA00023242"/>
    </source>
</evidence>
<keyword evidence="6" id="KW-0597">Phosphoprotein</keyword>
<keyword evidence="8 10" id="KW-0804">Transcription</keyword>
<evidence type="ECO:0000256" key="5">
    <source>
        <dbReference type="ARBA" id="ARBA00022491"/>
    </source>
</evidence>
<keyword evidence="9 10" id="KW-0539">Nucleus</keyword>
<dbReference type="KEGG" id="ccp:CHC_T00006986001"/>
<gene>
    <name evidence="15" type="ORF">CHC_T00006986001</name>
</gene>
<feature type="domain" description="CCR4-Not complex component Not N-terminal" evidence="13">
    <location>
        <begin position="3"/>
        <end position="228"/>
    </location>
</feature>
<dbReference type="AlphaFoldDB" id="R7QQT9"/>
<evidence type="ECO:0000256" key="10">
    <source>
        <dbReference type="PIRNR" id="PIRNR005290"/>
    </source>
</evidence>
<evidence type="ECO:0008006" key="17">
    <source>
        <dbReference type="Google" id="ProtNLM"/>
    </source>
</evidence>
<dbReference type="Proteomes" id="UP000012073">
    <property type="component" value="Unassembled WGS sequence"/>
</dbReference>
<feature type="compositionally biased region" description="Low complexity" evidence="12">
    <location>
        <begin position="280"/>
        <end position="302"/>
    </location>
</feature>
<feature type="compositionally biased region" description="Polar residues" evidence="12">
    <location>
        <begin position="468"/>
        <end position="491"/>
    </location>
</feature>
<evidence type="ECO:0000256" key="12">
    <source>
        <dbReference type="SAM" id="MobiDB-lite"/>
    </source>
</evidence>
<dbReference type="GO" id="GO:0006355">
    <property type="term" value="P:regulation of DNA-templated transcription"/>
    <property type="evidence" value="ECO:0007669"/>
    <property type="project" value="InterPro"/>
</dbReference>
<dbReference type="OMA" id="YKPQTPY"/>
<dbReference type="Pfam" id="PF04065">
    <property type="entry name" value="Not3"/>
    <property type="match status" value="1"/>
</dbReference>
<dbReference type="GO" id="GO:0030015">
    <property type="term" value="C:CCR4-NOT core complex"/>
    <property type="evidence" value="ECO:0007669"/>
    <property type="project" value="UniProtKB-UniRule"/>
</dbReference>
<feature type="compositionally biased region" description="Low complexity" evidence="12">
    <location>
        <begin position="494"/>
        <end position="505"/>
    </location>
</feature>
<accession>R7QQT9</accession>
<reference evidence="16" key="1">
    <citation type="journal article" date="2013" name="Proc. Natl. Acad. Sci. U.S.A.">
        <title>Genome structure and metabolic features in the red seaweed Chondrus crispus shed light on evolution of the Archaeplastida.</title>
        <authorList>
            <person name="Collen J."/>
            <person name="Porcel B."/>
            <person name="Carre W."/>
            <person name="Ball S.G."/>
            <person name="Chaparro C."/>
            <person name="Tonon T."/>
            <person name="Barbeyron T."/>
            <person name="Michel G."/>
            <person name="Noel B."/>
            <person name="Valentin K."/>
            <person name="Elias M."/>
            <person name="Artiguenave F."/>
            <person name="Arun A."/>
            <person name="Aury J.M."/>
            <person name="Barbosa-Neto J.F."/>
            <person name="Bothwell J.H."/>
            <person name="Bouget F.Y."/>
            <person name="Brillet L."/>
            <person name="Cabello-Hurtado F."/>
            <person name="Capella-Gutierrez S."/>
            <person name="Charrier B."/>
            <person name="Cladiere L."/>
            <person name="Cock J.M."/>
            <person name="Coelho S.M."/>
            <person name="Colleoni C."/>
            <person name="Czjzek M."/>
            <person name="Da Silva C."/>
            <person name="Delage L."/>
            <person name="Denoeud F."/>
            <person name="Deschamps P."/>
            <person name="Dittami S.M."/>
            <person name="Gabaldon T."/>
            <person name="Gachon C.M."/>
            <person name="Groisillier A."/>
            <person name="Herve C."/>
            <person name="Jabbari K."/>
            <person name="Katinka M."/>
            <person name="Kloareg B."/>
            <person name="Kowalczyk N."/>
            <person name="Labadie K."/>
            <person name="Leblanc C."/>
            <person name="Lopez P.J."/>
            <person name="McLachlan D.H."/>
            <person name="Meslet-Cladiere L."/>
            <person name="Moustafa A."/>
            <person name="Nehr Z."/>
            <person name="Nyvall Collen P."/>
            <person name="Panaud O."/>
            <person name="Partensky F."/>
            <person name="Poulain J."/>
            <person name="Rensing S.A."/>
            <person name="Rousvoal S."/>
            <person name="Samson G."/>
            <person name="Symeonidi A."/>
            <person name="Weissenbach J."/>
            <person name="Zambounis A."/>
            <person name="Wincker P."/>
            <person name="Boyen C."/>
        </authorList>
    </citation>
    <scope>NUCLEOTIDE SEQUENCE [LARGE SCALE GENOMIC DNA]</scope>
    <source>
        <strain evidence="16">cv. Stackhouse</strain>
    </source>
</reference>